<dbReference type="CDD" id="cd19177">
    <property type="entry name" value="SET_SETD4"/>
    <property type="match status" value="1"/>
</dbReference>
<dbReference type="EMBL" id="JBEDNZ010000007">
    <property type="protein sequence ID" value="KAL0840019.1"/>
    <property type="molecule type" value="Genomic_DNA"/>
</dbReference>
<dbReference type="GO" id="GO:0008757">
    <property type="term" value="F:S-adenosylmethionine-dependent methyltransferase activity"/>
    <property type="evidence" value="ECO:0007669"/>
    <property type="project" value="UniProtKB-ARBA"/>
</dbReference>
<evidence type="ECO:0000313" key="3">
    <source>
        <dbReference type="Proteomes" id="UP001549921"/>
    </source>
</evidence>
<comment type="caution">
    <text evidence="2">The sequence shown here is derived from an EMBL/GenBank/DDBJ whole genome shotgun (WGS) entry which is preliminary data.</text>
</comment>
<dbReference type="InterPro" id="IPR001214">
    <property type="entry name" value="SET_dom"/>
</dbReference>
<evidence type="ECO:0000259" key="1">
    <source>
        <dbReference type="PROSITE" id="PS50280"/>
    </source>
</evidence>
<dbReference type="GO" id="GO:0008276">
    <property type="term" value="F:protein methyltransferase activity"/>
    <property type="evidence" value="ECO:0007669"/>
    <property type="project" value="UniProtKB-ARBA"/>
</dbReference>
<dbReference type="AlphaFoldDB" id="A0ABD0T9Q6"/>
<organism evidence="2 3">
    <name type="scientific">Loxostege sticticalis</name>
    <name type="common">Beet webworm moth</name>
    <dbReference type="NCBI Taxonomy" id="481309"/>
    <lineage>
        <taxon>Eukaryota</taxon>
        <taxon>Metazoa</taxon>
        <taxon>Ecdysozoa</taxon>
        <taxon>Arthropoda</taxon>
        <taxon>Hexapoda</taxon>
        <taxon>Insecta</taxon>
        <taxon>Pterygota</taxon>
        <taxon>Neoptera</taxon>
        <taxon>Endopterygota</taxon>
        <taxon>Lepidoptera</taxon>
        <taxon>Glossata</taxon>
        <taxon>Ditrysia</taxon>
        <taxon>Pyraloidea</taxon>
        <taxon>Crambidae</taxon>
        <taxon>Pyraustinae</taxon>
        <taxon>Loxostege</taxon>
    </lineage>
</organism>
<name>A0ABD0T9Q6_LOXSC</name>
<dbReference type="InterPro" id="IPR050600">
    <property type="entry name" value="SETD3_SETD6_MTase"/>
</dbReference>
<dbReference type="PANTHER" id="PTHR13271">
    <property type="entry name" value="UNCHARACTERIZED PUTATIVE METHYLTRANSFERASE"/>
    <property type="match status" value="1"/>
</dbReference>
<dbReference type="SUPFAM" id="SSF82199">
    <property type="entry name" value="SET domain"/>
    <property type="match status" value="1"/>
</dbReference>
<dbReference type="Proteomes" id="UP001549921">
    <property type="component" value="Unassembled WGS sequence"/>
</dbReference>
<accession>A0ABD0T9Q6</accession>
<gene>
    <name evidence="2" type="ORF">ABMA28_015345</name>
</gene>
<evidence type="ECO:0000313" key="2">
    <source>
        <dbReference type="EMBL" id="KAL0840019.1"/>
    </source>
</evidence>
<protein>
    <recommendedName>
        <fullName evidence="1">SET domain-containing protein</fullName>
    </recommendedName>
</protein>
<feature type="domain" description="SET" evidence="1">
    <location>
        <begin position="41"/>
        <end position="304"/>
    </location>
</feature>
<sequence length="458" mass="53353">MGRTQRKRKQNKERNFRTCDDEKDLILLNTWLSGQGIRRNDKLVLAVFDDTGRGVLTKRKIRAGEELINLPLNSTINVITILTDIPFCSIFLENQTQCLIEHKQSVSFQSLLALYLTYLKVQESETKWHLYLNSLPREYTVPYFLPSNIQCDVHSDIQTVVLKQKDIIRTSYNIFDHILRSCTSKNNFVQNLKENFEMAVYEWAYFTVNTRCVFMDLTNVLNLKNVSNTILDLINDNTKISLCPYLDMINHSPTARNETKLMVQKNMQNVNIVNLDQDLFSEVWFSIHTKNNFEAFTQVFICYGDSHNLKLITEYGFFLPDNDLDYFSFVFEDIVSYLSTKSIKLSQEQSSFITNHGLNKDLYIDSRGLSFNLYGLLMVVKYYYDRSRDVSRLLYSAAVCSSNKDLNDLITPLVQDKVENIKESINRLRSNDNRCVILSNCVGLMCQYVNLLEKFIKC</sequence>
<reference evidence="2 3" key="1">
    <citation type="submission" date="2024-06" db="EMBL/GenBank/DDBJ databases">
        <title>A chromosome-level genome assembly of beet webworm, Loxostege sticticalis.</title>
        <authorList>
            <person name="Zhang Y."/>
        </authorList>
    </citation>
    <scope>NUCLEOTIDE SEQUENCE [LARGE SCALE GENOMIC DNA]</scope>
    <source>
        <strain evidence="2">AQ028</strain>
        <tissue evidence="2">Male pupae</tissue>
    </source>
</reference>
<dbReference type="Gene3D" id="3.90.1410.10">
    <property type="entry name" value="set domain protein methyltransferase, domain 1"/>
    <property type="match status" value="1"/>
</dbReference>
<dbReference type="PROSITE" id="PS50280">
    <property type="entry name" value="SET"/>
    <property type="match status" value="1"/>
</dbReference>
<dbReference type="PANTHER" id="PTHR13271:SF151">
    <property type="entry name" value="SET DOMAIN-CONTAINING PROTEIN 4"/>
    <property type="match status" value="1"/>
</dbReference>
<dbReference type="GO" id="GO:0008170">
    <property type="term" value="F:N-methyltransferase activity"/>
    <property type="evidence" value="ECO:0007669"/>
    <property type="project" value="UniProtKB-ARBA"/>
</dbReference>
<dbReference type="InterPro" id="IPR046341">
    <property type="entry name" value="SET_dom_sf"/>
</dbReference>
<dbReference type="InterPro" id="IPR044429">
    <property type="entry name" value="SETD4_SET"/>
</dbReference>
<proteinExistence type="predicted"/>